<sequence>MPHEPFAVQFLPAPSPTLPSSSSSPLHPPKTHTHQLARSLSRSLTRPWLKKPCSPPPPPLAGLHGAALHGKRGNEEETKEVATLVRDSLILPCFDFSFCCSFSLLFPPSVHLYEQCCTRSLPAVVFLFFLVKTSETFRSSSSFHIPGEGWAECGEQETQTKRREMKAQSSKTHQHEY</sequence>
<feature type="region of interest" description="Disordered" evidence="1">
    <location>
        <begin position="11"/>
        <end position="36"/>
    </location>
</feature>
<organism evidence="2 3">
    <name type="scientific">Danionella cerebrum</name>
    <dbReference type="NCBI Taxonomy" id="2873325"/>
    <lineage>
        <taxon>Eukaryota</taxon>
        <taxon>Metazoa</taxon>
        <taxon>Chordata</taxon>
        <taxon>Craniata</taxon>
        <taxon>Vertebrata</taxon>
        <taxon>Euteleostomi</taxon>
        <taxon>Actinopterygii</taxon>
        <taxon>Neopterygii</taxon>
        <taxon>Teleostei</taxon>
        <taxon>Ostariophysi</taxon>
        <taxon>Cypriniformes</taxon>
        <taxon>Danionidae</taxon>
        <taxon>Danioninae</taxon>
        <taxon>Danionella</taxon>
    </lineage>
</organism>
<evidence type="ECO:0000313" key="3">
    <source>
        <dbReference type="Proteomes" id="UP000316079"/>
    </source>
</evidence>
<proteinExistence type="predicted"/>
<keyword evidence="3" id="KW-1185">Reference proteome</keyword>
<feature type="region of interest" description="Disordered" evidence="1">
    <location>
        <begin position="51"/>
        <end position="74"/>
    </location>
</feature>
<accession>A0A553RHM1</accession>
<evidence type="ECO:0000256" key="1">
    <source>
        <dbReference type="SAM" id="MobiDB-lite"/>
    </source>
</evidence>
<name>A0A553RHM1_9TELE</name>
<reference evidence="2 3" key="1">
    <citation type="journal article" date="2019" name="Sci. Data">
        <title>Hybrid genome assembly and annotation of Danionella translucida.</title>
        <authorList>
            <person name="Kadobianskyi M."/>
            <person name="Schulze L."/>
            <person name="Schuelke M."/>
            <person name="Judkewitz B."/>
        </authorList>
    </citation>
    <scope>NUCLEOTIDE SEQUENCE [LARGE SCALE GENOMIC DNA]</scope>
    <source>
        <strain evidence="2 3">Bolton</strain>
    </source>
</reference>
<protein>
    <submittedName>
        <fullName evidence="2">Uncharacterized protein</fullName>
    </submittedName>
</protein>
<dbReference type="Proteomes" id="UP000316079">
    <property type="component" value="Unassembled WGS sequence"/>
</dbReference>
<feature type="region of interest" description="Disordered" evidence="1">
    <location>
        <begin position="154"/>
        <end position="177"/>
    </location>
</feature>
<dbReference type="EMBL" id="SRMA01024059">
    <property type="protein sequence ID" value="TRZ01681.1"/>
    <property type="molecule type" value="Genomic_DNA"/>
</dbReference>
<comment type="caution">
    <text evidence="2">The sequence shown here is derived from an EMBL/GenBank/DDBJ whole genome shotgun (WGS) entry which is preliminary data.</text>
</comment>
<evidence type="ECO:0000313" key="2">
    <source>
        <dbReference type="EMBL" id="TRZ01681.1"/>
    </source>
</evidence>
<gene>
    <name evidence="2" type="ORF">DNTS_011970</name>
</gene>
<dbReference type="AlphaFoldDB" id="A0A553RHM1"/>